<feature type="transmembrane region" description="Helical" evidence="1">
    <location>
        <begin position="247"/>
        <end position="266"/>
    </location>
</feature>
<evidence type="ECO:0000313" key="2">
    <source>
        <dbReference type="EMBL" id="EEU30575.1"/>
    </source>
</evidence>
<dbReference type="EMBL" id="GG698803">
    <property type="protein sequence ID" value="EEU30575.1"/>
    <property type="molecule type" value="Genomic_DNA"/>
</dbReference>
<evidence type="ECO:0008006" key="4">
    <source>
        <dbReference type="Google" id="ProtNLM"/>
    </source>
</evidence>
<proteinExistence type="predicted"/>
<dbReference type="STRING" id="575594.HMPREF0501_00953"/>
<dbReference type="OrthoDB" id="974040at2"/>
<name>C7XV44_9LACO</name>
<evidence type="ECO:0000256" key="1">
    <source>
        <dbReference type="SAM" id="Phobius"/>
    </source>
</evidence>
<keyword evidence="1" id="KW-0812">Transmembrane</keyword>
<dbReference type="HOGENOM" id="CLU_026367_0_0_9"/>
<protein>
    <recommendedName>
        <fullName evidence="4">Glycosyltransferase RgtA/B/C/D-like domain-containing protein</fullName>
    </recommendedName>
</protein>
<gene>
    <name evidence="2" type="ORF">HMPREF0501_00953</name>
</gene>
<feature type="transmembrane region" description="Helical" evidence="1">
    <location>
        <begin position="35"/>
        <end position="52"/>
    </location>
</feature>
<reference evidence="2 3" key="1">
    <citation type="submission" date="2009-06" db="EMBL/GenBank/DDBJ databases">
        <title>The Genome Sequence of Lactobacillus coleohominis strain 101-4-CHN.</title>
        <authorList>
            <consortium name="The Broad Institute Genome Sequencing Platform"/>
            <person name="Ward D."/>
            <person name="Young S.K."/>
            <person name="Zeng Q."/>
            <person name="Koehrsen M."/>
            <person name="Alvarado L."/>
            <person name="Berlin A."/>
            <person name="Borenstein D."/>
            <person name="Chen Z."/>
            <person name="Engels R."/>
            <person name="Freedman E."/>
            <person name="Gellesch M."/>
            <person name="Goldberg J."/>
            <person name="Griggs A."/>
            <person name="Gujja S."/>
            <person name="Heiman D."/>
            <person name="Hepburn T."/>
            <person name="Howarth C."/>
            <person name="Jen D."/>
            <person name="Larson L."/>
            <person name="Lewis B."/>
            <person name="Mehta T."/>
            <person name="Park D."/>
            <person name="Pearson M."/>
            <person name="Roberts A."/>
            <person name="Saif S."/>
            <person name="Shea T."/>
            <person name="Shenoy N."/>
            <person name="Sisk P."/>
            <person name="Stolte C."/>
            <person name="Sykes S."/>
            <person name="Walk T."/>
            <person name="White J."/>
            <person name="Yandava C."/>
            <person name="Liu Y."/>
            <person name="Xu Q."/>
            <person name="Lander E."/>
            <person name="Nusbaum C."/>
            <person name="Galagan J."/>
            <person name="Birren B."/>
        </authorList>
    </citation>
    <scope>NUCLEOTIDE SEQUENCE [LARGE SCALE GENOMIC DNA]</scope>
    <source>
        <strain evidence="2 3">101-4-CHN</strain>
    </source>
</reference>
<feature type="transmembrane region" description="Helical" evidence="1">
    <location>
        <begin position="398"/>
        <end position="419"/>
    </location>
</feature>
<feature type="transmembrane region" description="Helical" evidence="1">
    <location>
        <begin position="322"/>
        <end position="344"/>
    </location>
</feature>
<feature type="transmembrane region" description="Helical" evidence="1">
    <location>
        <begin position="219"/>
        <end position="235"/>
    </location>
</feature>
<feature type="transmembrane region" description="Helical" evidence="1">
    <location>
        <begin position="6"/>
        <end position="23"/>
    </location>
</feature>
<sequence length="553" mass="64239">MVTYVYGIFIIEFIIGNFLLQKYASLSERGNRFKYLLFVLLFIIFIARVFRYDTAVGLDMDEAMGGINSWSIGKYGVDYFNLVKHPVYLFAWGSGMNILYPLITVPLVKSFGLNLVIYRFPLIFVCLISIFVFVASILKTKLSNRLVILVITIIFLSPWSIESSRWAVESNLFPVLMIFVASFFILFYESQTPIRRISYLTLLTICIGLSGYAYSNNWIFLGCFVVLFYPWLLFIKKINWETLLIQLILLVIIILPLLLFIYVNYISHRSMYFLGMGIPKLAATRSAFVVADGHILKNIVYNIYRFIKLFVLGYDGTAKVSLPYFGALYPFMFIFGFIGIITAFKNNVYLNKYMMIMLISNIFNVLLIAPSWTHLNAMMLPFLYFEAVGVDKVFQTKMGLSIFGIVFSIMFIITMGLYFSKYQELFHNGEQNSPTELRQIIQRSKSAKDVYIVTDSRVNNMNSGAMFTIPIFYTKISPYVFHEETKSVKKEEFMSYNNYGKWHIVNSSLLTNKIKNKQDAMYIIQKKADKEKLPDNIKLIRSYEYYDLFKSND</sequence>
<feature type="transmembrane region" description="Helical" evidence="1">
    <location>
        <begin position="145"/>
        <end position="161"/>
    </location>
</feature>
<keyword evidence="3" id="KW-1185">Reference proteome</keyword>
<organism evidence="2 3">
    <name type="scientific">Limosilactobacillus coleohominis 101-4-CHN</name>
    <dbReference type="NCBI Taxonomy" id="575594"/>
    <lineage>
        <taxon>Bacteria</taxon>
        <taxon>Bacillati</taxon>
        <taxon>Bacillota</taxon>
        <taxon>Bacilli</taxon>
        <taxon>Lactobacillales</taxon>
        <taxon>Lactobacillaceae</taxon>
        <taxon>Limosilactobacillus</taxon>
    </lineage>
</organism>
<keyword evidence="1" id="KW-0472">Membrane</keyword>
<feature type="transmembrane region" description="Helical" evidence="1">
    <location>
        <begin position="173"/>
        <end position="190"/>
    </location>
</feature>
<feature type="transmembrane region" description="Helical" evidence="1">
    <location>
        <begin position="356"/>
        <end position="378"/>
    </location>
</feature>
<accession>C7XV44</accession>
<dbReference type="AlphaFoldDB" id="C7XV44"/>
<feature type="transmembrane region" description="Helical" evidence="1">
    <location>
        <begin position="197"/>
        <end position="213"/>
    </location>
</feature>
<dbReference type="RefSeq" id="WP_006916786.1">
    <property type="nucleotide sequence ID" value="NZ_GG698803.1"/>
</dbReference>
<evidence type="ECO:0000313" key="3">
    <source>
        <dbReference type="Proteomes" id="UP000003987"/>
    </source>
</evidence>
<dbReference type="Proteomes" id="UP000003987">
    <property type="component" value="Unassembled WGS sequence"/>
</dbReference>
<feature type="transmembrane region" description="Helical" evidence="1">
    <location>
        <begin position="116"/>
        <end position="138"/>
    </location>
</feature>
<keyword evidence="1" id="KW-1133">Transmembrane helix</keyword>